<accession>A0ABT3N197</accession>
<protein>
    <submittedName>
        <fullName evidence="2">Lipase family protein</fullName>
    </submittedName>
</protein>
<dbReference type="Proteomes" id="UP001209854">
    <property type="component" value="Unassembled WGS sequence"/>
</dbReference>
<feature type="compositionally biased region" description="Basic and acidic residues" evidence="1">
    <location>
        <begin position="18"/>
        <end position="31"/>
    </location>
</feature>
<dbReference type="EMBL" id="JAPFCC010000001">
    <property type="protein sequence ID" value="MCW7555390.1"/>
    <property type="molecule type" value="Genomic_DNA"/>
</dbReference>
<evidence type="ECO:0000256" key="1">
    <source>
        <dbReference type="SAM" id="MobiDB-lite"/>
    </source>
</evidence>
<comment type="caution">
    <text evidence="2">The sequence shown here is derived from an EMBL/GenBank/DDBJ whole genome shotgun (WGS) entry which is preliminary data.</text>
</comment>
<reference evidence="2 3" key="1">
    <citation type="submission" date="2022-10" db="EMBL/GenBank/DDBJ databases">
        <title>High-quality genome sequences of two octocoral-associated bacteria, Endozoicomonas euniceicola EF212 and Endozoicomonas gorgoniicola PS125.</title>
        <authorList>
            <person name="Chiou Y.-J."/>
            <person name="Chen Y.-H."/>
        </authorList>
    </citation>
    <scope>NUCLEOTIDE SEQUENCE [LARGE SCALE GENOMIC DNA]</scope>
    <source>
        <strain evidence="2 3">PS125</strain>
    </source>
</reference>
<evidence type="ECO:0000313" key="2">
    <source>
        <dbReference type="EMBL" id="MCW7555390.1"/>
    </source>
</evidence>
<dbReference type="Pfam" id="PF26363">
    <property type="entry name" value="Phospholipase-like"/>
    <property type="match status" value="1"/>
</dbReference>
<dbReference type="InterPro" id="IPR029058">
    <property type="entry name" value="AB_hydrolase_fold"/>
</dbReference>
<sequence length="379" mass="40869">MNLNGTSSSTAQSSGFKPDNHSPLSKDEKTSSARVSSPALRERLQQLKPGTTGQPGKITGSFQSLHHQPQESTVKLVSEIPKPYAVEAPPPNDIGQKIQLAIDAEIAAFPYHRSLDKISQATQLPENHTKVDPEVGKHLNFGQWDIARPLALAAGNAAGLSTKGSEGFIYDKKSGLTAYILHNPTSDPKPEVRLVFGGTTSGKATGGLVKRSLSNRGFTLRQWIANAKNALLGKAPDSYKQASELTQKVQSLMAADPKYKDYAFSVSGHSKGGGEAAYAALSQKEPVHAICFSSAELGREMRESIPEERKANAAAHVQHYYIEGDAVPNMSDNLLIRKAGGKIEHIGKVTTLPADNEASNSLDRHDKFTRHIHYFAKSG</sequence>
<dbReference type="RefSeq" id="WP_262565149.1">
    <property type="nucleotide sequence ID" value="NZ_JAPFCC010000001.1"/>
</dbReference>
<dbReference type="Gene3D" id="3.40.50.1820">
    <property type="entry name" value="alpha/beta hydrolase"/>
    <property type="match status" value="1"/>
</dbReference>
<gene>
    <name evidence="2" type="ORF">NX722_22705</name>
</gene>
<evidence type="ECO:0000313" key="3">
    <source>
        <dbReference type="Proteomes" id="UP001209854"/>
    </source>
</evidence>
<organism evidence="2 3">
    <name type="scientific">Endozoicomonas gorgoniicola</name>
    <dbReference type="NCBI Taxonomy" id="1234144"/>
    <lineage>
        <taxon>Bacteria</taxon>
        <taxon>Pseudomonadati</taxon>
        <taxon>Pseudomonadota</taxon>
        <taxon>Gammaproteobacteria</taxon>
        <taxon>Oceanospirillales</taxon>
        <taxon>Endozoicomonadaceae</taxon>
        <taxon>Endozoicomonas</taxon>
    </lineage>
</organism>
<feature type="compositionally biased region" description="Polar residues" evidence="1">
    <location>
        <begin position="48"/>
        <end position="71"/>
    </location>
</feature>
<feature type="compositionally biased region" description="Polar residues" evidence="1">
    <location>
        <begin position="1"/>
        <end position="15"/>
    </location>
</feature>
<dbReference type="SUPFAM" id="SSF53474">
    <property type="entry name" value="alpha/beta-Hydrolases"/>
    <property type="match status" value="1"/>
</dbReference>
<name>A0ABT3N197_9GAMM</name>
<proteinExistence type="predicted"/>
<feature type="region of interest" description="Disordered" evidence="1">
    <location>
        <begin position="1"/>
        <end position="71"/>
    </location>
</feature>
<keyword evidence="3" id="KW-1185">Reference proteome</keyword>